<evidence type="ECO:0000259" key="2">
    <source>
        <dbReference type="PROSITE" id="PS50943"/>
    </source>
</evidence>
<gene>
    <name evidence="3" type="ORF">ENSA7_64990</name>
</gene>
<comment type="caution">
    <text evidence="3">The sequence shown here is derived from an EMBL/GenBank/DDBJ whole genome shotgun (WGS) entry which is preliminary data.</text>
</comment>
<dbReference type="CDD" id="cd00093">
    <property type="entry name" value="HTH_XRE"/>
    <property type="match status" value="1"/>
</dbReference>
<organism evidence="3 4">
    <name type="scientific">Enhygromyxa salina</name>
    <dbReference type="NCBI Taxonomy" id="215803"/>
    <lineage>
        <taxon>Bacteria</taxon>
        <taxon>Pseudomonadati</taxon>
        <taxon>Myxococcota</taxon>
        <taxon>Polyangia</taxon>
        <taxon>Nannocystales</taxon>
        <taxon>Nannocystaceae</taxon>
        <taxon>Enhygromyxa</taxon>
    </lineage>
</organism>
<dbReference type="EMBL" id="PVNL01000124">
    <property type="protein sequence ID" value="PRP98556.1"/>
    <property type="molecule type" value="Genomic_DNA"/>
</dbReference>
<dbReference type="InterPro" id="IPR001387">
    <property type="entry name" value="Cro/C1-type_HTH"/>
</dbReference>
<dbReference type="SMART" id="SM00530">
    <property type="entry name" value="HTH_XRE"/>
    <property type="match status" value="1"/>
</dbReference>
<dbReference type="PROSITE" id="PS50943">
    <property type="entry name" value="HTH_CROC1"/>
    <property type="match status" value="1"/>
</dbReference>
<dbReference type="RefSeq" id="WP_106093333.1">
    <property type="nucleotide sequence ID" value="NZ_PVNL01000124.1"/>
</dbReference>
<dbReference type="PANTHER" id="PTHR46797:SF1">
    <property type="entry name" value="METHYLPHOSPHONATE SYNTHASE"/>
    <property type="match status" value="1"/>
</dbReference>
<evidence type="ECO:0000313" key="4">
    <source>
        <dbReference type="Proteomes" id="UP000238823"/>
    </source>
</evidence>
<protein>
    <submittedName>
        <fullName evidence="3">Anaerobic benzoate catabolism transcriptional regulator</fullName>
    </submittedName>
</protein>
<dbReference type="InterPro" id="IPR010982">
    <property type="entry name" value="Lambda_DNA-bd_dom_sf"/>
</dbReference>
<keyword evidence="1" id="KW-0238">DNA-binding</keyword>
<dbReference type="SUPFAM" id="SSF47413">
    <property type="entry name" value="lambda repressor-like DNA-binding domains"/>
    <property type="match status" value="1"/>
</dbReference>
<dbReference type="GO" id="GO:0005829">
    <property type="term" value="C:cytosol"/>
    <property type="evidence" value="ECO:0007669"/>
    <property type="project" value="TreeGrafter"/>
</dbReference>
<dbReference type="AlphaFoldDB" id="A0A2S9Y0D2"/>
<name>A0A2S9Y0D2_9BACT</name>
<sequence length="121" mass="13557">MSDQQAAEQPARVESDRRFGRHVKSCRRARGLTQEALAERSQLSPDTIRRLERGTFSPSLDALRKLCMGLQMQLSALFDSFDLGEREAARELGDALAGVTPEVQEALFQLVAVLRRQRGDD</sequence>
<dbReference type="OrthoDB" id="5511017at2"/>
<dbReference type="Proteomes" id="UP000238823">
    <property type="component" value="Unassembled WGS sequence"/>
</dbReference>
<dbReference type="InterPro" id="IPR050807">
    <property type="entry name" value="TransReg_Diox_bact_type"/>
</dbReference>
<accession>A0A2S9Y0D2</accession>
<evidence type="ECO:0000256" key="1">
    <source>
        <dbReference type="ARBA" id="ARBA00023125"/>
    </source>
</evidence>
<evidence type="ECO:0000313" key="3">
    <source>
        <dbReference type="EMBL" id="PRP98556.1"/>
    </source>
</evidence>
<reference evidence="3 4" key="1">
    <citation type="submission" date="2018-03" db="EMBL/GenBank/DDBJ databases">
        <title>Draft Genome Sequences of the Obligatory Marine Myxobacteria Enhygromyxa salina SWB007.</title>
        <authorList>
            <person name="Poehlein A."/>
            <person name="Moghaddam J.A."/>
            <person name="Harms H."/>
            <person name="Alanjari M."/>
            <person name="Koenig G.M."/>
            <person name="Daniel R."/>
            <person name="Schaeberle T.F."/>
        </authorList>
    </citation>
    <scope>NUCLEOTIDE SEQUENCE [LARGE SCALE GENOMIC DNA]</scope>
    <source>
        <strain evidence="3 4">SWB007</strain>
    </source>
</reference>
<dbReference type="GO" id="GO:0003700">
    <property type="term" value="F:DNA-binding transcription factor activity"/>
    <property type="evidence" value="ECO:0007669"/>
    <property type="project" value="TreeGrafter"/>
</dbReference>
<dbReference type="Pfam" id="PF13560">
    <property type="entry name" value="HTH_31"/>
    <property type="match status" value="1"/>
</dbReference>
<feature type="domain" description="HTH cro/C1-type" evidence="2">
    <location>
        <begin position="23"/>
        <end position="77"/>
    </location>
</feature>
<dbReference type="Gene3D" id="1.10.260.40">
    <property type="entry name" value="lambda repressor-like DNA-binding domains"/>
    <property type="match status" value="1"/>
</dbReference>
<proteinExistence type="predicted"/>
<dbReference type="GO" id="GO:0003677">
    <property type="term" value="F:DNA binding"/>
    <property type="evidence" value="ECO:0007669"/>
    <property type="project" value="UniProtKB-KW"/>
</dbReference>
<dbReference type="PANTHER" id="PTHR46797">
    <property type="entry name" value="HTH-TYPE TRANSCRIPTIONAL REGULATOR"/>
    <property type="match status" value="1"/>
</dbReference>